<dbReference type="OrthoDB" id="1494007at2"/>
<comment type="cofactor">
    <cofactor evidence="6">
        <name>Mg(2+)</name>
        <dbReference type="ChEBI" id="CHEBI:18420"/>
    </cofactor>
</comment>
<name>A0A5M8FQR7_9GAMM</name>
<keyword evidence="3 6" id="KW-0479">Metal-binding</keyword>
<sequence length="142" mass="15903">MIVVDTKILAYLLLPTPRTDEAESLYRRDPHWCAPQLWRSEFRNVLLTCLRKELLDLNAALRIQDRAEQLLAGREFSVRSTRVLPLAATSGCSAYDCEFVAVAEALQVPLFTADKRVLKAFPRIARALNADPEAPPGDATTH</sequence>
<feature type="domain" description="PIN" evidence="7">
    <location>
        <begin position="2"/>
        <end position="118"/>
    </location>
</feature>
<keyword evidence="4 6" id="KW-0378">Hydrolase</keyword>
<keyword evidence="2 6" id="KW-0540">Nuclease</keyword>
<dbReference type="GO" id="GO:0090729">
    <property type="term" value="F:toxin activity"/>
    <property type="evidence" value="ECO:0007669"/>
    <property type="project" value="UniProtKB-KW"/>
</dbReference>
<dbReference type="Proteomes" id="UP000322981">
    <property type="component" value="Unassembled WGS sequence"/>
</dbReference>
<comment type="caution">
    <text evidence="8">The sequence shown here is derived from an EMBL/GenBank/DDBJ whole genome shotgun (WGS) entry which is preliminary data.</text>
</comment>
<dbReference type="CDD" id="cd09873">
    <property type="entry name" value="PIN_Pae0151-like"/>
    <property type="match status" value="1"/>
</dbReference>
<comment type="similarity">
    <text evidence="6">Belongs to the PINc/VapC protein family.</text>
</comment>
<feature type="binding site" evidence="6">
    <location>
        <position position="96"/>
    </location>
    <ligand>
        <name>Mg(2+)</name>
        <dbReference type="ChEBI" id="CHEBI:18420"/>
    </ligand>
</feature>
<accession>A0A5M8FQR7</accession>
<gene>
    <name evidence="6" type="primary">vapC</name>
    <name evidence="8" type="ORF">F2Q65_05300</name>
</gene>
<dbReference type="InterPro" id="IPR002716">
    <property type="entry name" value="PIN_dom"/>
</dbReference>
<dbReference type="RefSeq" id="WP_150091167.1">
    <property type="nucleotide sequence ID" value="NZ_JBFUOH010000031.1"/>
</dbReference>
<organism evidence="8 9">
    <name type="scientific">Thiohalocapsa marina</name>
    <dbReference type="NCBI Taxonomy" id="424902"/>
    <lineage>
        <taxon>Bacteria</taxon>
        <taxon>Pseudomonadati</taxon>
        <taxon>Pseudomonadota</taxon>
        <taxon>Gammaproteobacteria</taxon>
        <taxon>Chromatiales</taxon>
        <taxon>Chromatiaceae</taxon>
        <taxon>Thiohalocapsa</taxon>
    </lineage>
</organism>
<evidence type="ECO:0000256" key="2">
    <source>
        <dbReference type="ARBA" id="ARBA00022722"/>
    </source>
</evidence>
<dbReference type="HAMAP" id="MF_00265">
    <property type="entry name" value="VapC_Nob1"/>
    <property type="match status" value="1"/>
</dbReference>
<dbReference type="Gene3D" id="3.40.50.1010">
    <property type="entry name" value="5'-nuclease"/>
    <property type="match status" value="1"/>
</dbReference>
<dbReference type="InterPro" id="IPR022907">
    <property type="entry name" value="VapC_family"/>
</dbReference>
<dbReference type="SUPFAM" id="SSF88723">
    <property type="entry name" value="PIN domain-like"/>
    <property type="match status" value="1"/>
</dbReference>
<keyword evidence="1 6" id="KW-1277">Toxin-antitoxin system</keyword>
<dbReference type="EC" id="3.1.-.-" evidence="6"/>
<protein>
    <recommendedName>
        <fullName evidence="6">Ribonuclease VapC</fullName>
        <shortName evidence="6">RNase VapC</shortName>
        <ecNumber evidence="6">3.1.-.-</ecNumber>
    </recommendedName>
    <alternativeName>
        <fullName evidence="6">Toxin VapC</fullName>
    </alternativeName>
</protein>
<dbReference type="GO" id="GO:0016787">
    <property type="term" value="F:hydrolase activity"/>
    <property type="evidence" value="ECO:0007669"/>
    <property type="project" value="UniProtKB-KW"/>
</dbReference>
<evidence type="ECO:0000256" key="4">
    <source>
        <dbReference type="ARBA" id="ARBA00022801"/>
    </source>
</evidence>
<evidence type="ECO:0000313" key="9">
    <source>
        <dbReference type="Proteomes" id="UP000322981"/>
    </source>
</evidence>
<comment type="function">
    <text evidence="6">Toxic component of a toxin-antitoxin (TA) system. An RNase.</text>
</comment>
<dbReference type="AlphaFoldDB" id="A0A5M8FQR7"/>
<dbReference type="EMBL" id="VWXX01000005">
    <property type="protein sequence ID" value="KAA6186226.1"/>
    <property type="molecule type" value="Genomic_DNA"/>
</dbReference>
<dbReference type="GO" id="GO:0004540">
    <property type="term" value="F:RNA nuclease activity"/>
    <property type="evidence" value="ECO:0007669"/>
    <property type="project" value="InterPro"/>
</dbReference>
<dbReference type="Pfam" id="PF01850">
    <property type="entry name" value="PIN"/>
    <property type="match status" value="1"/>
</dbReference>
<keyword evidence="5 6" id="KW-0460">Magnesium</keyword>
<dbReference type="PANTHER" id="PTHR35901:SF1">
    <property type="entry name" value="EXONUCLEASE VAPC9"/>
    <property type="match status" value="1"/>
</dbReference>
<feature type="binding site" evidence="6">
    <location>
        <position position="5"/>
    </location>
    <ligand>
        <name>Mg(2+)</name>
        <dbReference type="ChEBI" id="CHEBI:18420"/>
    </ligand>
</feature>
<keyword evidence="6" id="KW-0800">Toxin</keyword>
<evidence type="ECO:0000256" key="3">
    <source>
        <dbReference type="ARBA" id="ARBA00022723"/>
    </source>
</evidence>
<evidence type="ECO:0000256" key="1">
    <source>
        <dbReference type="ARBA" id="ARBA00022649"/>
    </source>
</evidence>
<evidence type="ECO:0000259" key="7">
    <source>
        <dbReference type="Pfam" id="PF01850"/>
    </source>
</evidence>
<dbReference type="GO" id="GO:0000287">
    <property type="term" value="F:magnesium ion binding"/>
    <property type="evidence" value="ECO:0007669"/>
    <property type="project" value="UniProtKB-UniRule"/>
</dbReference>
<proteinExistence type="inferred from homology"/>
<dbReference type="InterPro" id="IPR029060">
    <property type="entry name" value="PIN-like_dom_sf"/>
</dbReference>
<reference evidence="8 9" key="1">
    <citation type="submission" date="2019-09" db="EMBL/GenBank/DDBJ databases">
        <title>Whole-genome sequence of the purple sulfur bacterium Thiohalocapsa marina DSM 19078.</title>
        <authorList>
            <person name="Kyndt J.A."/>
            <person name="Meyer T.E."/>
        </authorList>
    </citation>
    <scope>NUCLEOTIDE SEQUENCE [LARGE SCALE GENOMIC DNA]</scope>
    <source>
        <strain evidence="8 9">DSM 19078</strain>
    </source>
</reference>
<evidence type="ECO:0000256" key="6">
    <source>
        <dbReference type="HAMAP-Rule" id="MF_00265"/>
    </source>
</evidence>
<keyword evidence="9" id="KW-1185">Reference proteome</keyword>
<evidence type="ECO:0000256" key="5">
    <source>
        <dbReference type="ARBA" id="ARBA00022842"/>
    </source>
</evidence>
<evidence type="ECO:0000313" key="8">
    <source>
        <dbReference type="EMBL" id="KAA6186226.1"/>
    </source>
</evidence>
<dbReference type="InterPro" id="IPR044153">
    <property type="entry name" value="PIN_Pae0151-like"/>
</dbReference>
<dbReference type="InterPro" id="IPR051619">
    <property type="entry name" value="TypeII_TA_RNase_PINc/VapC"/>
</dbReference>
<dbReference type="PANTHER" id="PTHR35901">
    <property type="entry name" value="RIBONUCLEASE VAPC3"/>
    <property type="match status" value="1"/>
</dbReference>